<evidence type="ECO:0000256" key="1">
    <source>
        <dbReference type="SAM" id="SignalP"/>
    </source>
</evidence>
<comment type="caution">
    <text evidence="2">The sequence shown here is derived from an EMBL/GenBank/DDBJ whole genome shotgun (WGS) entry which is preliminary data.</text>
</comment>
<gene>
    <name evidence="2" type="ORF">HLUCCX14_16100</name>
</gene>
<dbReference type="Proteomes" id="UP000050416">
    <property type="component" value="Unassembled WGS sequence"/>
</dbReference>
<proteinExistence type="predicted"/>
<reference evidence="2 3" key="1">
    <citation type="submission" date="2015-09" db="EMBL/GenBank/DDBJ databases">
        <title>Identification and resolution of microdiversity through metagenomic sequencing of parallel consortia.</title>
        <authorList>
            <person name="Nelson W.C."/>
            <person name="Romine M.F."/>
            <person name="Lindemann S.R."/>
        </authorList>
    </citation>
    <scope>NUCLEOTIDE SEQUENCE [LARGE SCALE GENOMIC DNA]</scope>
    <source>
        <strain evidence="2">HL-55</strain>
    </source>
</reference>
<feature type="signal peptide" evidence="1">
    <location>
        <begin position="1"/>
        <end position="22"/>
    </location>
</feature>
<dbReference type="EMBL" id="LJZQ01000035">
    <property type="protein sequence ID" value="KPQ27124.1"/>
    <property type="molecule type" value="Genomic_DNA"/>
</dbReference>
<feature type="chain" id="PRO_5006146096" evidence="1">
    <location>
        <begin position="23"/>
        <end position="141"/>
    </location>
</feature>
<dbReference type="Gene3D" id="3.10.450.160">
    <property type="entry name" value="inner membrane protein cigr"/>
    <property type="match status" value="1"/>
</dbReference>
<dbReference type="OrthoDB" id="6370503at2"/>
<name>A0A0P7YA59_9GAMM</name>
<protein>
    <submittedName>
        <fullName evidence="2">Uncharacterized protein</fullName>
    </submittedName>
</protein>
<evidence type="ECO:0000313" key="3">
    <source>
        <dbReference type="Proteomes" id="UP000050416"/>
    </source>
</evidence>
<dbReference type="AlphaFoldDB" id="A0A0P7YA59"/>
<organism evidence="2 3">
    <name type="scientific">Marinobacter excellens HL-55</name>
    <dbReference type="NCBI Taxonomy" id="1305731"/>
    <lineage>
        <taxon>Bacteria</taxon>
        <taxon>Pseudomonadati</taxon>
        <taxon>Pseudomonadota</taxon>
        <taxon>Gammaproteobacteria</taxon>
        <taxon>Pseudomonadales</taxon>
        <taxon>Marinobacteraceae</taxon>
        <taxon>Marinobacter</taxon>
    </lineage>
</organism>
<sequence>MKRLLVSSVLVVALGFAGIASADGYRGHGHPPGIHKQLERGKALPAGHQKKFLRSEWRQSKHDHRYNKNYRDKHQKFHYGRYDRKNKHRGRYRNTYPDQNHYNRYRNGYRGTFNHHDRLAPEYRAARIIRDTQKLIEQSRR</sequence>
<accession>A0A0P7YA59</accession>
<dbReference type="STRING" id="1305731.GCA_000934705_03102"/>
<dbReference type="PATRIC" id="fig|1305731.5.peg.2002"/>
<evidence type="ECO:0000313" key="2">
    <source>
        <dbReference type="EMBL" id="KPQ27124.1"/>
    </source>
</evidence>
<keyword evidence="1" id="KW-0732">Signal</keyword>